<keyword evidence="15" id="KW-1185">Reference proteome</keyword>
<dbReference type="Gene3D" id="3.80.10.10">
    <property type="entry name" value="Ribonuclease Inhibitor"/>
    <property type="match status" value="1"/>
</dbReference>
<evidence type="ECO:0000256" key="5">
    <source>
        <dbReference type="ARBA" id="ARBA00023054"/>
    </source>
</evidence>
<dbReference type="InterPro" id="IPR001611">
    <property type="entry name" value="Leu-rich_rpt"/>
</dbReference>
<dbReference type="EMBL" id="JACASE010000008">
    <property type="protein sequence ID" value="KAF6440104.1"/>
    <property type="molecule type" value="Genomic_DNA"/>
</dbReference>
<evidence type="ECO:0000256" key="3">
    <source>
        <dbReference type="ARBA" id="ARBA00022614"/>
    </source>
</evidence>
<evidence type="ECO:0000256" key="2">
    <source>
        <dbReference type="ARBA" id="ARBA00022490"/>
    </source>
</evidence>
<evidence type="ECO:0000313" key="15">
    <source>
        <dbReference type="Proteomes" id="UP000593571"/>
    </source>
</evidence>
<dbReference type="InterPro" id="IPR055320">
    <property type="entry name" value="CEP72-like"/>
</dbReference>
<keyword evidence="2" id="KW-0963">Cytoplasm</keyword>
<evidence type="ECO:0000259" key="13">
    <source>
        <dbReference type="SMART" id="SM00446"/>
    </source>
</evidence>
<evidence type="ECO:0000256" key="6">
    <source>
        <dbReference type="ARBA" id="ARBA00023212"/>
    </source>
</evidence>
<dbReference type="GO" id="GO:0034451">
    <property type="term" value="C:centriolar satellite"/>
    <property type="evidence" value="ECO:0007669"/>
    <property type="project" value="TreeGrafter"/>
</dbReference>
<dbReference type="InterPro" id="IPR032675">
    <property type="entry name" value="LRR_dom_sf"/>
</dbReference>
<evidence type="ECO:0000256" key="11">
    <source>
        <dbReference type="SAM" id="Coils"/>
    </source>
</evidence>
<feature type="region of interest" description="Disordered" evidence="12">
    <location>
        <begin position="256"/>
        <end position="365"/>
    </location>
</feature>
<dbReference type="InterPro" id="IPR003603">
    <property type="entry name" value="U2A'_phosphoprotein32A_C"/>
</dbReference>
<evidence type="ECO:0000256" key="9">
    <source>
        <dbReference type="ARBA" id="ARBA00064594"/>
    </source>
</evidence>
<keyword evidence="4" id="KW-0677">Repeat</keyword>
<feature type="domain" description="U2A'/phosphoprotein 32 family A C-terminal" evidence="13">
    <location>
        <begin position="117"/>
        <end position="135"/>
    </location>
</feature>
<dbReference type="SMART" id="SM00446">
    <property type="entry name" value="LRRcap"/>
    <property type="match status" value="1"/>
</dbReference>
<protein>
    <recommendedName>
        <fullName evidence="10">Centrosomal protein of 72 kDa</fullName>
    </recommendedName>
</protein>
<dbReference type="FunFam" id="3.80.10.10:FF:000489">
    <property type="entry name" value="Centrosomal protein of 72 kDa"/>
    <property type="match status" value="1"/>
</dbReference>
<evidence type="ECO:0000256" key="10">
    <source>
        <dbReference type="ARBA" id="ARBA00070210"/>
    </source>
</evidence>
<dbReference type="GO" id="GO:1904779">
    <property type="term" value="P:regulation of protein localization to centrosome"/>
    <property type="evidence" value="ECO:0007669"/>
    <property type="project" value="TreeGrafter"/>
</dbReference>
<dbReference type="Gene3D" id="1.10.287.1490">
    <property type="match status" value="1"/>
</dbReference>
<feature type="compositionally biased region" description="Polar residues" evidence="12">
    <location>
        <begin position="274"/>
        <end position="288"/>
    </location>
</feature>
<dbReference type="PANTHER" id="PTHR23311:SF7">
    <property type="entry name" value="CENTROSOMAL PROTEIN OF 72 KDA"/>
    <property type="match status" value="1"/>
</dbReference>
<feature type="coiled-coil region" evidence="11">
    <location>
        <begin position="434"/>
        <end position="493"/>
    </location>
</feature>
<organism evidence="14 15">
    <name type="scientific">Rousettus aegyptiacus</name>
    <name type="common">Egyptian fruit bat</name>
    <name type="synonym">Pteropus aegyptiacus</name>
    <dbReference type="NCBI Taxonomy" id="9407"/>
    <lineage>
        <taxon>Eukaryota</taxon>
        <taxon>Metazoa</taxon>
        <taxon>Chordata</taxon>
        <taxon>Craniata</taxon>
        <taxon>Vertebrata</taxon>
        <taxon>Euteleostomi</taxon>
        <taxon>Mammalia</taxon>
        <taxon>Eutheria</taxon>
        <taxon>Laurasiatheria</taxon>
        <taxon>Chiroptera</taxon>
        <taxon>Yinpterochiroptera</taxon>
        <taxon>Pteropodoidea</taxon>
        <taxon>Pteropodidae</taxon>
        <taxon>Rousettinae</taxon>
        <taxon>Rousettus</taxon>
    </lineage>
</organism>
<feature type="region of interest" description="Disordered" evidence="12">
    <location>
        <begin position="212"/>
        <end position="243"/>
    </location>
</feature>
<evidence type="ECO:0000256" key="4">
    <source>
        <dbReference type="ARBA" id="ARBA00022737"/>
    </source>
</evidence>
<dbReference type="SUPFAM" id="SSF52058">
    <property type="entry name" value="L domain-like"/>
    <property type="match status" value="1"/>
</dbReference>
<comment type="caution">
    <text evidence="14">The sequence shown here is derived from an EMBL/GenBank/DDBJ whole genome shotgun (WGS) entry which is preliminary data.</text>
</comment>
<comment type="similarity">
    <text evidence="8">Belongs to the CEP72 family.</text>
</comment>
<dbReference type="PROSITE" id="PS51450">
    <property type="entry name" value="LRR"/>
    <property type="match status" value="2"/>
</dbReference>
<sequence length="610" mass="67744">MAPSGPRLPLSEEKIREKSGLAPHRDLAELRSLFIPGTYQEKITHLGNSLMNLTGLKSLDLSRNSLVSLEGIQYLAALESLNLYYNCISVLAEVFRLHSLKELADVDFRLNPVVKNEPDYRLFVVRLLPKLRQLDDRPVRESERKASWLHFASEESLDSTQRFPAVCRVERSCPSRAKCTDPSAKKCLVMDADDEAVLNLIAECEWGLSNPPGSSSQKECESDFHGPQESGRPSSSQSVQHQCGDCVKRALHSPRPHVHLIPHPGSTDGEDSAPPSQRSSLSAQTVSTPVPAAEKCRKRRLPGGRLQAPVHQVWPSGLGERGEHPSGPSSTAGSSRRDSSRSEASWLEEQGPRRSGSAREVSPKLQLAVPPGKQASLEVALLEALLDLVDRYWSGCKSLHGNEVFLVAQARHILSSVEEFTATQDNSTIMSEEIRYLALENKSLQNRLADQQQQYSLKIHEVLSDLDSARKEMDDLRQQLDRSSEENNNLKSLLFSMKKEAQSTDSSAALSSQIPGLQSSVQRLSAEIGELKQHLEHYDKIQELTRMLQESHSSLVSTNEHLLRELGQARAQHRAEVEQLHWSYKELKKTMALSLSPQGSARPGGCSSPR</sequence>
<comment type="subunit">
    <text evidence="9">Interacts with KIZ, PCM1 and CDK5RAP2.</text>
</comment>
<dbReference type="Proteomes" id="UP000593571">
    <property type="component" value="Unassembled WGS sequence"/>
</dbReference>
<dbReference type="GO" id="GO:0007051">
    <property type="term" value="P:spindle organization"/>
    <property type="evidence" value="ECO:0007669"/>
    <property type="project" value="TreeGrafter"/>
</dbReference>
<dbReference type="GO" id="GO:0007099">
    <property type="term" value="P:centriole replication"/>
    <property type="evidence" value="ECO:0007669"/>
    <property type="project" value="TreeGrafter"/>
</dbReference>
<proteinExistence type="inferred from homology"/>
<keyword evidence="3" id="KW-0433">Leucine-rich repeat</keyword>
<accession>A0A7J8EX69</accession>
<gene>
    <name evidence="14" type="ORF">HJG63_002706</name>
</gene>
<reference evidence="14 15" key="1">
    <citation type="journal article" date="2020" name="Nature">
        <title>Six reference-quality genomes reveal evolution of bat adaptations.</title>
        <authorList>
            <person name="Jebb D."/>
            <person name="Huang Z."/>
            <person name="Pippel M."/>
            <person name="Hughes G.M."/>
            <person name="Lavrichenko K."/>
            <person name="Devanna P."/>
            <person name="Winkler S."/>
            <person name="Jermiin L.S."/>
            <person name="Skirmuntt E.C."/>
            <person name="Katzourakis A."/>
            <person name="Burkitt-Gray L."/>
            <person name="Ray D.A."/>
            <person name="Sullivan K.A.M."/>
            <person name="Roscito J.G."/>
            <person name="Kirilenko B.M."/>
            <person name="Davalos L.M."/>
            <person name="Corthals A.P."/>
            <person name="Power M.L."/>
            <person name="Jones G."/>
            <person name="Ransome R.D."/>
            <person name="Dechmann D.K.N."/>
            <person name="Locatelli A.G."/>
            <person name="Puechmaille S.J."/>
            <person name="Fedrigo O."/>
            <person name="Jarvis E.D."/>
            <person name="Hiller M."/>
            <person name="Vernes S.C."/>
            <person name="Myers E.W."/>
            <person name="Teeling E.C."/>
        </authorList>
    </citation>
    <scope>NUCLEOTIDE SEQUENCE [LARGE SCALE GENOMIC DNA]</scope>
    <source>
        <strain evidence="14">MRouAeg1</strain>
        <tissue evidence="14">Muscle</tissue>
    </source>
</reference>
<evidence type="ECO:0000256" key="8">
    <source>
        <dbReference type="ARBA" id="ARBA00061023"/>
    </source>
</evidence>
<comment type="subcellular location">
    <subcellularLocation>
        <location evidence="1">Cytoplasm</location>
        <location evidence="1">Cytoskeleton</location>
        <location evidence="1">Microtubule organizing center</location>
        <location evidence="1">Centrosome</location>
    </subcellularLocation>
</comment>
<keyword evidence="6" id="KW-0206">Cytoskeleton</keyword>
<comment type="function">
    <text evidence="7">Involved in the recruitment of key centrosomal proteins to the centrosome. Provides centrosomal microtubule-nucleation activity on the gamma-tubulin ring complexes (gamma-TuRCs) and has critical roles in forming a focused bipolar spindle, which is needed for proper tension generation between sister chromatids. Required for localization of KIZ, AKAP9 and gamma-tubulin ring complexes (gamma-TuRCs). Involved in centriole duplication. Required for CDK5RAP22, CEP152, WDR62 and CEP63 centrosomal localization and promotes the centrosomal localization of CDK2.</text>
</comment>
<evidence type="ECO:0000256" key="1">
    <source>
        <dbReference type="ARBA" id="ARBA00004300"/>
    </source>
</evidence>
<dbReference type="AlphaFoldDB" id="A0A7J8EX69"/>
<dbReference type="PANTHER" id="PTHR23311">
    <property type="entry name" value="HEAT SHOCK REGULATED 2"/>
    <property type="match status" value="1"/>
</dbReference>
<evidence type="ECO:0000256" key="12">
    <source>
        <dbReference type="SAM" id="MobiDB-lite"/>
    </source>
</evidence>
<keyword evidence="5 11" id="KW-0175">Coiled coil</keyword>
<name>A0A7J8EX69_ROUAE</name>
<feature type="compositionally biased region" description="Polar residues" evidence="12">
    <location>
        <begin position="231"/>
        <end position="241"/>
    </location>
</feature>
<dbReference type="Pfam" id="PF14580">
    <property type="entry name" value="LRR_9"/>
    <property type="match status" value="1"/>
</dbReference>
<evidence type="ECO:0000256" key="7">
    <source>
        <dbReference type="ARBA" id="ARBA00059385"/>
    </source>
</evidence>
<evidence type="ECO:0000313" key="14">
    <source>
        <dbReference type="EMBL" id="KAF6440104.1"/>
    </source>
</evidence>